<dbReference type="AlphaFoldDB" id="A0A382SS82"/>
<name>A0A382SS82_9ZZZZ</name>
<dbReference type="Pfam" id="PF05138">
    <property type="entry name" value="PaaA_PaaC"/>
    <property type="match status" value="1"/>
</dbReference>
<protein>
    <recommendedName>
        <fullName evidence="2">1,2-phenylacetyl-CoA epoxidase subunit A</fullName>
    </recommendedName>
</protein>
<dbReference type="EMBL" id="UINC01131220">
    <property type="protein sequence ID" value="SVD12789.1"/>
    <property type="molecule type" value="Genomic_DNA"/>
</dbReference>
<organism evidence="1">
    <name type="scientific">marine metagenome</name>
    <dbReference type="NCBI Taxonomy" id="408172"/>
    <lineage>
        <taxon>unclassified sequences</taxon>
        <taxon>metagenomes</taxon>
        <taxon>ecological metagenomes</taxon>
    </lineage>
</organism>
<dbReference type="GO" id="GO:0010124">
    <property type="term" value="P:phenylacetate catabolic process"/>
    <property type="evidence" value="ECO:0007669"/>
    <property type="project" value="InterPro"/>
</dbReference>
<dbReference type="InterPro" id="IPR052703">
    <property type="entry name" value="Aromatic_CoA_ox/epox"/>
</dbReference>
<proteinExistence type="predicted"/>
<sequence length="53" mass="6181">MSTSTETVFQKKIDAEIKIEPKDWMPEKYRSHLIRQISQHAHSEVIGMQPEGN</sequence>
<reference evidence="1" key="1">
    <citation type="submission" date="2018-05" db="EMBL/GenBank/DDBJ databases">
        <authorList>
            <person name="Lanie J.A."/>
            <person name="Ng W.-L."/>
            <person name="Kazmierczak K.M."/>
            <person name="Andrzejewski T.M."/>
            <person name="Davidsen T.M."/>
            <person name="Wayne K.J."/>
            <person name="Tettelin H."/>
            <person name="Glass J.I."/>
            <person name="Rusch D."/>
            <person name="Podicherti R."/>
            <person name="Tsui H.-C.T."/>
            <person name="Winkler M.E."/>
        </authorList>
    </citation>
    <scope>NUCLEOTIDE SEQUENCE</scope>
</reference>
<dbReference type="PANTHER" id="PTHR30458">
    <property type="entry name" value="PHENYLACETIC ACID DEGRADATION PROTEIN PAA"/>
    <property type="match status" value="1"/>
</dbReference>
<dbReference type="PANTHER" id="PTHR30458:SF2">
    <property type="entry name" value="1,2-PHENYLACETYL-COA EPOXIDASE, SUBUNIT A"/>
    <property type="match status" value="1"/>
</dbReference>
<evidence type="ECO:0008006" key="2">
    <source>
        <dbReference type="Google" id="ProtNLM"/>
    </source>
</evidence>
<accession>A0A382SS82</accession>
<dbReference type="SUPFAM" id="SSF47240">
    <property type="entry name" value="Ferritin-like"/>
    <property type="match status" value="1"/>
</dbReference>
<dbReference type="InterPro" id="IPR012347">
    <property type="entry name" value="Ferritin-like"/>
</dbReference>
<dbReference type="GO" id="GO:0005829">
    <property type="term" value="C:cytosol"/>
    <property type="evidence" value="ECO:0007669"/>
    <property type="project" value="TreeGrafter"/>
</dbReference>
<feature type="non-terminal residue" evidence="1">
    <location>
        <position position="53"/>
    </location>
</feature>
<evidence type="ECO:0000313" key="1">
    <source>
        <dbReference type="EMBL" id="SVD12789.1"/>
    </source>
</evidence>
<dbReference type="Gene3D" id="1.20.1260.10">
    <property type="match status" value="1"/>
</dbReference>
<dbReference type="InterPro" id="IPR009078">
    <property type="entry name" value="Ferritin-like_SF"/>
</dbReference>
<dbReference type="InterPro" id="IPR007814">
    <property type="entry name" value="PaaA_PaaC"/>
</dbReference>
<gene>
    <name evidence="1" type="ORF">METZ01_LOCUS365643</name>
</gene>